<comment type="caution">
    <text evidence="1">The sequence shown here is derived from an EMBL/GenBank/DDBJ whole genome shotgun (WGS) entry which is preliminary data.</text>
</comment>
<reference evidence="1 2" key="1">
    <citation type="submission" date="2020-09" db="EMBL/GenBank/DDBJ databases">
        <title>De no assembly of potato wild relative species, Solanum commersonii.</title>
        <authorList>
            <person name="Cho K."/>
        </authorList>
    </citation>
    <scope>NUCLEOTIDE SEQUENCE [LARGE SCALE GENOMIC DNA]</scope>
    <source>
        <strain evidence="1">LZ3.2</strain>
        <tissue evidence="1">Leaf</tissue>
    </source>
</reference>
<evidence type="ECO:0000313" key="2">
    <source>
        <dbReference type="Proteomes" id="UP000824120"/>
    </source>
</evidence>
<dbReference type="Proteomes" id="UP000824120">
    <property type="component" value="Chromosome 2"/>
</dbReference>
<evidence type="ECO:0000313" key="1">
    <source>
        <dbReference type="EMBL" id="KAG5625660.1"/>
    </source>
</evidence>
<protein>
    <submittedName>
        <fullName evidence="1">Uncharacterized protein</fullName>
    </submittedName>
</protein>
<dbReference type="EMBL" id="JACXVP010000002">
    <property type="protein sequence ID" value="KAG5625660.1"/>
    <property type="molecule type" value="Genomic_DNA"/>
</dbReference>
<proteinExistence type="predicted"/>
<sequence>MATVGFRLQITPYPGCVLRGRGANVSCFSSQTSCDFMDVLNAIKKAGSLLKNLSLEVENVFQLYDIVSIAVEPHKRAAYLISLANK</sequence>
<keyword evidence="2" id="KW-1185">Reference proteome</keyword>
<dbReference type="AlphaFoldDB" id="A0A9J6AMS4"/>
<organism evidence="1 2">
    <name type="scientific">Solanum commersonii</name>
    <name type="common">Commerson's wild potato</name>
    <name type="synonym">Commerson's nightshade</name>
    <dbReference type="NCBI Taxonomy" id="4109"/>
    <lineage>
        <taxon>Eukaryota</taxon>
        <taxon>Viridiplantae</taxon>
        <taxon>Streptophyta</taxon>
        <taxon>Embryophyta</taxon>
        <taxon>Tracheophyta</taxon>
        <taxon>Spermatophyta</taxon>
        <taxon>Magnoliopsida</taxon>
        <taxon>eudicotyledons</taxon>
        <taxon>Gunneridae</taxon>
        <taxon>Pentapetalae</taxon>
        <taxon>asterids</taxon>
        <taxon>lamiids</taxon>
        <taxon>Solanales</taxon>
        <taxon>Solanaceae</taxon>
        <taxon>Solanoideae</taxon>
        <taxon>Solaneae</taxon>
        <taxon>Solanum</taxon>
    </lineage>
</organism>
<gene>
    <name evidence="1" type="ORF">H5410_010878</name>
</gene>
<accession>A0A9J6AMS4</accession>
<name>A0A9J6AMS4_SOLCO</name>